<accession>A0A8C3HEA0</accession>
<name>A0A8C3HEA0_CHRPI</name>
<dbReference type="InterPro" id="IPR013783">
    <property type="entry name" value="Ig-like_fold"/>
</dbReference>
<dbReference type="SMART" id="SM00407">
    <property type="entry name" value="IGc1"/>
    <property type="match status" value="1"/>
</dbReference>
<protein>
    <recommendedName>
        <fullName evidence="4">Ig-like domain-containing protein</fullName>
    </recommendedName>
</protein>
<dbReference type="PROSITE" id="PS50835">
    <property type="entry name" value="IG_LIKE"/>
    <property type="match status" value="2"/>
</dbReference>
<reference evidence="5" key="1">
    <citation type="submission" date="2025-08" db="UniProtKB">
        <authorList>
            <consortium name="Ensembl"/>
        </authorList>
    </citation>
    <scope>IDENTIFICATION</scope>
</reference>
<keyword evidence="2" id="KW-0393">Immunoglobulin domain</keyword>
<dbReference type="PROSITE" id="PS00290">
    <property type="entry name" value="IG_MHC"/>
    <property type="match status" value="1"/>
</dbReference>
<dbReference type="PANTHER" id="PTHR23411">
    <property type="entry name" value="TAPASIN"/>
    <property type="match status" value="1"/>
</dbReference>
<dbReference type="CDD" id="cd00098">
    <property type="entry name" value="IgC1"/>
    <property type="match status" value="1"/>
</dbReference>
<feature type="domain" description="Ig-like" evidence="4">
    <location>
        <begin position="154"/>
        <end position="250"/>
    </location>
</feature>
<sequence>IETPVSLIVLLIQLLCVGFRAFFREEIRATHHNQSPSEISVSPGQTVALECAVANVTADKVNMNWIRQSPGQKPEGVLFFKIDLSIYRAPGIPERYVPSRDASNKKFLLTIRDVQEGDDSIYFCFAFYTEGVQTWGEGTRVLGARTLSCNLPQPRIQLFPPAQEEIATGFATLTCLVSGFFPGYIDVLWRQDCQTQAQGVRTGLVALGEDKTYSVSSYLTVPANEWGSGASYSCVVKHESLASALEKSISAKDCKRQ</sequence>
<dbReference type="InterPro" id="IPR050380">
    <property type="entry name" value="Immune_Resp_Modulators"/>
</dbReference>
<dbReference type="GeneTree" id="ENSGT00950000184155"/>
<dbReference type="SUPFAM" id="SSF48726">
    <property type="entry name" value="Immunoglobulin"/>
    <property type="match status" value="2"/>
</dbReference>
<keyword evidence="3" id="KW-0812">Transmembrane</keyword>
<proteinExistence type="predicted"/>
<evidence type="ECO:0000256" key="2">
    <source>
        <dbReference type="ARBA" id="ARBA00023319"/>
    </source>
</evidence>
<feature type="domain" description="Ig-like" evidence="4">
    <location>
        <begin position="25"/>
        <end position="126"/>
    </location>
</feature>
<feature type="transmembrane region" description="Helical" evidence="3">
    <location>
        <begin position="6"/>
        <end position="23"/>
    </location>
</feature>
<dbReference type="Ensembl" id="ENSCPBT00000019781.1">
    <property type="protein sequence ID" value="ENSCPBP00000016731.1"/>
    <property type="gene ID" value="ENSCPBG00000012302.1"/>
</dbReference>
<keyword evidence="3" id="KW-1133">Transmembrane helix</keyword>
<dbReference type="Gene3D" id="2.60.40.10">
    <property type="entry name" value="Immunoglobulins"/>
    <property type="match status" value="2"/>
</dbReference>
<dbReference type="InterPro" id="IPR003597">
    <property type="entry name" value="Ig_C1-set"/>
</dbReference>
<evidence type="ECO:0000313" key="5">
    <source>
        <dbReference type="Ensembl" id="ENSCPBP00000016731.1"/>
    </source>
</evidence>
<dbReference type="Pfam" id="PF07654">
    <property type="entry name" value="C1-set"/>
    <property type="match status" value="1"/>
</dbReference>
<evidence type="ECO:0000256" key="1">
    <source>
        <dbReference type="ARBA" id="ARBA00023157"/>
    </source>
</evidence>
<evidence type="ECO:0000256" key="3">
    <source>
        <dbReference type="SAM" id="Phobius"/>
    </source>
</evidence>
<dbReference type="Pfam" id="PF07686">
    <property type="entry name" value="V-set"/>
    <property type="match status" value="1"/>
</dbReference>
<organism evidence="5 6">
    <name type="scientific">Chrysemys picta bellii</name>
    <name type="common">Western painted turtle</name>
    <name type="synonym">Emys bellii</name>
    <dbReference type="NCBI Taxonomy" id="8478"/>
    <lineage>
        <taxon>Eukaryota</taxon>
        <taxon>Metazoa</taxon>
        <taxon>Chordata</taxon>
        <taxon>Craniata</taxon>
        <taxon>Vertebrata</taxon>
        <taxon>Euteleostomi</taxon>
        <taxon>Archelosauria</taxon>
        <taxon>Testudinata</taxon>
        <taxon>Testudines</taxon>
        <taxon>Cryptodira</taxon>
        <taxon>Durocryptodira</taxon>
        <taxon>Testudinoidea</taxon>
        <taxon>Emydidae</taxon>
        <taxon>Chrysemys</taxon>
    </lineage>
</organism>
<keyword evidence="6" id="KW-1185">Reference proteome</keyword>
<dbReference type="Proteomes" id="UP000694380">
    <property type="component" value="Unplaced"/>
</dbReference>
<keyword evidence="3" id="KW-0472">Membrane</keyword>
<dbReference type="InterPro" id="IPR007110">
    <property type="entry name" value="Ig-like_dom"/>
</dbReference>
<dbReference type="InterPro" id="IPR003599">
    <property type="entry name" value="Ig_sub"/>
</dbReference>
<evidence type="ECO:0000313" key="6">
    <source>
        <dbReference type="Proteomes" id="UP000694380"/>
    </source>
</evidence>
<evidence type="ECO:0000259" key="4">
    <source>
        <dbReference type="PROSITE" id="PS50835"/>
    </source>
</evidence>
<dbReference type="SMART" id="SM00409">
    <property type="entry name" value="IG"/>
    <property type="match status" value="2"/>
</dbReference>
<dbReference type="SMART" id="SM00406">
    <property type="entry name" value="IGv"/>
    <property type="match status" value="1"/>
</dbReference>
<dbReference type="AlphaFoldDB" id="A0A8C3HEA0"/>
<dbReference type="InterPro" id="IPR013106">
    <property type="entry name" value="Ig_V-set"/>
</dbReference>
<dbReference type="InterPro" id="IPR036179">
    <property type="entry name" value="Ig-like_dom_sf"/>
</dbReference>
<dbReference type="InterPro" id="IPR003006">
    <property type="entry name" value="Ig/MHC_CS"/>
</dbReference>
<dbReference type="CDD" id="cd00099">
    <property type="entry name" value="IgV"/>
    <property type="match status" value="1"/>
</dbReference>
<dbReference type="FunFam" id="2.60.40.10:FF:000283">
    <property type="entry name" value="Immunoglobulin kappa constant"/>
    <property type="match status" value="1"/>
</dbReference>
<keyword evidence="1" id="KW-1015">Disulfide bond</keyword>
<reference evidence="5" key="2">
    <citation type="submission" date="2025-09" db="UniProtKB">
        <authorList>
            <consortium name="Ensembl"/>
        </authorList>
    </citation>
    <scope>IDENTIFICATION</scope>
</reference>